<protein>
    <submittedName>
        <fullName evidence="2">Uncharacterized protein</fullName>
    </submittedName>
</protein>
<feature type="region of interest" description="Disordered" evidence="1">
    <location>
        <begin position="25"/>
        <end position="102"/>
    </location>
</feature>
<dbReference type="Proteomes" id="UP000017836">
    <property type="component" value="Unassembled WGS sequence"/>
</dbReference>
<gene>
    <name evidence="2" type="ORF">AMTR_s00041p00211670</name>
</gene>
<evidence type="ECO:0000256" key="1">
    <source>
        <dbReference type="SAM" id="MobiDB-lite"/>
    </source>
</evidence>
<proteinExistence type="predicted"/>
<dbReference type="PANTHER" id="PTHR35301:SF6">
    <property type="entry name" value="CLAVATA3_ESR (CLE)-RELATED PROTEIN 42"/>
    <property type="match status" value="1"/>
</dbReference>
<dbReference type="HOGENOM" id="CLU_2281219_0_0_1"/>
<dbReference type="GO" id="GO:0048046">
    <property type="term" value="C:apoplast"/>
    <property type="evidence" value="ECO:0000318"/>
    <property type="project" value="GO_Central"/>
</dbReference>
<reference evidence="3" key="1">
    <citation type="journal article" date="2013" name="Science">
        <title>The Amborella genome and the evolution of flowering plants.</title>
        <authorList>
            <consortium name="Amborella Genome Project"/>
        </authorList>
    </citation>
    <scope>NUCLEOTIDE SEQUENCE [LARGE SCALE GENOMIC DNA]</scope>
</reference>
<evidence type="ECO:0000313" key="3">
    <source>
        <dbReference type="Proteomes" id="UP000017836"/>
    </source>
</evidence>
<dbReference type="PANTHER" id="PTHR35301">
    <property type="entry name" value="CLAVATA3/ESR (CLE)-RELATED PROTEIN 41-RELATED"/>
    <property type="match status" value="1"/>
</dbReference>
<name>W1PZI2_AMBTC</name>
<dbReference type="EMBL" id="KI392588">
    <property type="protein sequence ID" value="ERN13481.1"/>
    <property type="molecule type" value="Genomic_DNA"/>
</dbReference>
<dbReference type="GO" id="GO:0033612">
    <property type="term" value="F:receptor serine/threonine kinase binding"/>
    <property type="evidence" value="ECO:0000318"/>
    <property type="project" value="GO_Central"/>
</dbReference>
<feature type="compositionally biased region" description="Polar residues" evidence="1">
    <location>
        <begin position="79"/>
        <end position="102"/>
    </location>
</feature>
<dbReference type="InterPro" id="IPR037495">
    <property type="entry name" value="CLE41/42/44"/>
</dbReference>
<evidence type="ECO:0000313" key="2">
    <source>
        <dbReference type="EMBL" id="ERN13481.1"/>
    </source>
</evidence>
<accession>W1PZI2</accession>
<sequence length="102" mass="10910">MRAEVEEQEANFFSKYWQRSGFGVANSIGNHNGEGSLPSISKGRKLHDVPSGPNPHGNHHGRGSPPSVMEGRKLHDVPSSLNPIGNHNGRGSSTSASNARML</sequence>
<dbReference type="AlphaFoldDB" id="W1PZI2"/>
<keyword evidence="3" id="KW-1185">Reference proteome</keyword>
<dbReference type="Gramene" id="ERN13481">
    <property type="protein sequence ID" value="ERN13481"/>
    <property type="gene ID" value="AMTR_s00041p00211670"/>
</dbReference>
<dbReference type="eggNOG" id="ENOG502R8VQ">
    <property type="taxonomic scope" value="Eukaryota"/>
</dbReference>
<organism evidence="2 3">
    <name type="scientific">Amborella trichopoda</name>
    <dbReference type="NCBI Taxonomy" id="13333"/>
    <lineage>
        <taxon>Eukaryota</taxon>
        <taxon>Viridiplantae</taxon>
        <taxon>Streptophyta</taxon>
        <taxon>Embryophyta</taxon>
        <taxon>Tracheophyta</taxon>
        <taxon>Spermatophyta</taxon>
        <taxon>Magnoliopsida</taxon>
        <taxon>Amborellales</taxon>
        <taxon>Amborellaceae</taxon>
        <taxon>Amborella</taxon>
    </lineage>
</organism>
<dbReference type="GO" id="GO:0010089">
    <property type="term" value="P:xylem development"/>
    <property type="evidence" value="ECO:0007669"/>
    <property type="project" value="InterPro"/>
</dbReference>